<dbReference type="EMBL" id="CM045867">
    <property type="protein sequence ID" value="KAI7959410.1"/>
    <property type="molecule type" value="Genomic_DNA"/>
</dbReference>
<evidence type="ECO:0000313" key="2">
    <source>
        <dbReference type="Proteomes" id="UP001060170"/>
    </source>
</evidence>
<protein>
    <submittedName>
        <fullName evidence="1">Uncharacterized protein</fullName>
    </submittedName>
</protein>
<reference evidence="1 2" key="3">
    <citation type="journal article" date="2022" name="Microbiol. Spectr.">
        <title>Folding features and dynamics of 3D genome architecture in plant fungal pathogens.</title>
        <authorList>
            <person name="Xia C."/>
        </authorList>
    </citation>
    <scope>NUCLEOTIDE SEQUENCE [LARGE SCALE GENOMIC DNA]</scope>
    <source>
        <strain evidence="1 2">93-210</strain>
    </source>
</reference>
<dbReference type="Proteomes" id="UP001060170">
    <property type="component" value="Chromosome 3"/>
</dbReference>
<comment type="caution">
    <text evidence="1">The sequence shown here is derived from an EMBL/GenBank/DDBJ whole genome shotgun (WGS) entry which is preliminary data.</text>
</comment>
<proteinExistence type="predicted"/>
<name>A0ACC0ES19_9BASI</name>
<keyword evidence="2" id="KW-1185">Reference proteome</keyword>
<reference evidence="2" key="2">
    <citation type="journal article" date="2018" name="Mol. Plant Microbe Interact.">
        <title>Genome sequence resources for the wheat stripe rust pathogen (Puccinia striiformis f. sp. tritici) and the barley stripe rust pathogen (Puccinia striiformis f. sp. hordei).</title>
        <authorList>
            <person name="Xia C."/>
            <person name="Wang M."/>
            <person name="Yin C."/>
            <person name="Cornejo O.E."/>
            <person name="Hulbert S.H."/>
            <person name="Chen X."/>
        </authorList>
    </citation>
    <scope>NUCLEOTIDE SEQUENCE [LARGE SCALE GENOMIC DNA]</scope>
    <source>
        <strain evidence="2">93-210</strain>
    </source>
</reference>
<evidence type="ECO:0000313" key="1">
    <source>
        <dbReference type="EMBL" id="KAI7959410.1"/>
    </source>
</evidence>
<organism evidence="1 2">
    <name type="scientific">Puccinia striiformis f. sp. tritici</name>
    <dbReference type="NCBI Taxonomy" id="168172"/>
    <lineage>
        <taxon>Eukaryota</taxon>
        <taxon>Fungi</taxon>
        <taxon>Dikarya</taxon>
        <taxon>Basidiomycota</taxon>
        <taxon>Pucciniomycotina</taxon>
        <taxon>Pucciniomycetes</taxon>
        <taxon>Pucciniales</taxon>
        <taxon>Pucciniaceae</taxon>
        <taxon>Puccinia</taxon>
    </lineage>
</organism>
<sequence>MPMFLVQKWQLATCSSFAPSMKSTSYVSILVPLCTRPCLSAETCAVPWAYITGAKCTLTPVGSWQNKRRRRNKFQVALISLVCHRDSTSSHSRLLTLSKYCLR</sequence>
<accession>A0ACC0ES19</accession>
<reference evidence="2" key="1">
    <citation type="journal article" date="2018" name="BMC Genomics">
        <title>Genomic insights into host adaptation between the wheat stripe rust pathogen (Puccinia striiformis f. sp. tritici) and the barley stripe rust pathogen (Puccinia striiformis f. sp. hordei).</title>
        <authorList>
            <person name="Xia C."/>
            <person name="Wang M."/>
            <person name="Yin C."/>
            <person name="Cornejo O.E."/>
            <person name="Hulbert S.H."/>
            <person name="Chen X."/>
        </authorList>
    </citation>
    <scope>NUCLEOTIDE SEQUENCE [LARGE SCALE GENOMIC DNA]</scope>
    <source>
        <strain evidence="2">93-210</strain>
    </source>
</reference>
<gene>
    <name evidence="1" type="ORF">MJO28_003201</name>
</gene>